<dbReference type="PANTHER" id="PTHR12645:SF0">
    <property type="entry name" value="FAD-LINKED SULFHYDRYL OXIDASE ALR"/>
    <property type="match status" value="1"/>
</dbReference>
<evidence type="ECO:0000256" key="2">
    <source>
        <dbReference type="ARBA" id="ARBA00022630"/>
    </source>
</evidence>
<evidence type="ECO:0000256" key="4">
    <source>
        <dbReference type="ARBA" id="ARBA00023002"/>
    </source>
</evidence>
<dbReference type="OrthoDB" id="17199at2759"/>
<dbReference type="EC" id="1.8.3.2" evidence="6"/>
<dbReference type="PROSITE" id="PS51324">
    <property type="entry name" value="ERV_ALR"/>
    <property type="match status" value="1"/>
</dbReference>
<evidence type="ECO:0000256" key="5">
    <source>
        <dbReference type="ARBA" id="ARBA00023157"/>
    </source>
</evidence>
<dbReference type="Proteomes" id="UP000198211">
    <property type="component" value="Unassembled WGS sequence"/>
</dbReference>
<name>A0A225VL11_9STRA</name>
<accession>A0A225VL11</accession>
<dbReference type="GO" id="GO:0005739">
    <property type="term" value="C:mitochondrion"/>
    <property type="evidence" value="ECO:0007669"/>
    <property type="project" value="TreeGrafter"/>
</dbReference>
<sequence>MFPFTSKEVEKKEQECPLNRETLGSATWSLLHTMGLAYPDKPSPEYQAKTRVFMETLALLYPCGHCAEDFQKEVAKSPPRVSSRTSLSMWLCEQHNLVSVKLNKPTFECTMEKLEERWWTGKPGCHEGDDA</sequence>
<dbReference type="InterPro" id="IPR017905">
    <property type="entry name" value="ERV/ALR_sulphydryl_oxidase"/>
</dbReference>
<reference evidence="9" key="1">
    <citation type="submission" date="2017-03" db="EMBL/GenBank/DDBJ databases">
        <title>Phytopthora megakarya and P. palmivora, two closely related causual agents of cacao black pod achieved similar genome size and gene model numbers by different mechanisms.</title>
        <authorList>
            <person name="Ali S."/>
            <person name="Shao J."/>
            <person name="Larry D.J."/>
            <person name="Kronmiller B."/>
            <person name="Shen D."/>
            <person name="Strem M.D."/>
            <person name="Melnick R.L."/>
            <person name="Guiltinan M.J."/>
            <person name="Tyler B.M."/>
            <person name="Meinhardt L.W."/>
            <person name="Bailey B.A."/>
        </authorList>
    </citation>
    <scope>NUCLEOTIDE SEQUENCE [LARGE SCALE GENOMIC DNA]</scope>
    <source>
        <strain evidence="9">zdho120</strain>
    </source>
</reference>
<proteinExistence type="predicted"/>
<feature type="domain" description="ERV/ALR sulfhydryl oxidase" evidence="7">
    <location>
        <begin position="16"/>
        <end position="118"/>
    </location>
</feature>
<comment type="caution">
    <text evidence="8">The sequence shown here is derived from an EMBL/GenBank/DDBJ whole genome shotgun (WGS) entry which is preliminary data.</text>
</comment>
<evidence type="ECO:0000256" key="1">
    <source>
        <dbReference type="ARBA" id="ARBA00001974"/>
    </source>
</evidence>
<keyword evidence="4 6" id="KW-0560">Oxidoreductase</keyword>
<dbReference type="InterPro" id="IPR036774">
    <property type="entry name" value="ERV/ALR_sulphydryl_oxid_sf"/>
</dbReference>
<keyword evidence="3 6" id="KW-0274">FAD</keyword>
<evidence type="ECO:0000259" key="7">
    <source>
        <dbReference type="PROSITE" id="PS51324"/>
    </source>
</evidence>
<dbReference type="GO" id="GO:0016971">
    <property type="term" value="F:flavin-dependent sulfhydryl oxidase activity"/>
    <property type="evidence" value="ECO:0007669"/>
    <property type="project" value="InterPro"/>
</dbReference>
<comment type="cofactor">
    <cofactor evidence="1 6">
        <name>FAD</name>
        <dbReference type="ChEBI" id="CHEBI:57692"/>
    </cofactor>
</comment>
<keyword evidence="9" id="KW-1185">Reference proteome</keyword>
<protein>
    <recommendedName>
        <fullName evidence="6">Sulfhydryl oxidase</fullName>
        <ecNumber evidence="6">1.8.3.2</ecNumber>
    </recommendedName>
</protein>
<keyword evidence="2 6" id="KW-0285">Flavoprotein</keyword>
<evidence type="ECO:0000256" key="6">
    <source>
        <dbReference type="RuleBase" id="RU371123"/>
    </source>
</evidence>
<dbReference type="Gene3D" id="1.20.120.310">
    <property type="entry name" value="ERV/ALR sulfhydryl oxidase domain"/>
    <property type="match status" value="1"/>
</dbReference>
<dbReference type="GO" id="GO:0050660">
    <property type="term" value="F:flavin adenine dinucleotide binding"/>
    <property type="evidence" value="ECO:0007669"/>
    <property type="project" value="TreeGrafter"/>
</dbReference>
<comment type="catalytic activity">
    <reaction evidence="6">
        <text>2 R'C(R)SH + O2 = R'C(R)S-S(R)CR' + H2O2</text>
        <dbReference type="Rhea" id="RHEA:17357"/>
        <dbReference type="ChEBI" id="CHEBI:15379"/>
        <dbReference type="ChEBI" id="CHEBI:16240"/>
        <dbReference type="ChEBI" id="CHEBI:16520"/>
        <dbReference type="ChEBI" id="CHEBI:17412"/>
        <dbReference type="EC" id="1.8.3.2"/>
    </reaction>
</comment>
<dbReference type="PANTHER" id="PTHR12645">
    <property type="entry name" value="ALR/ERV"/>
    <property type="match status" value="1"/>
</dbReference>
<gene>
    <name evidence="8" type="ORF">PHMEG_00021517</name>
</gene>
<dbReference type="STRING" id="4795.A0A225VL11"/>
<dbReference type="InterPro" id="IPR039799">
    <property type="entry name" value="ALR/ERV"/>
</dbReference>
<dbReference type="AlphaFoldDB" id="A0A225VL11"/>
<organism evidence="8 9">
    <name type="scientific">Phytophthora megakarya</name>
    <dbReference type="NCBI Taxonomy" id="4795"/>
    <lineage>
        <taxon>Eukaryota</taxon>
        <taxon>Sar</taxon>
        <taxon>Stramenopiles</taxon>
        <taxon>Oomycota</taxon>
        <taxon>Peronosporomycetes</taxon>
        <taxon>Peronosporales</taxon>
        <taxon>Peronosporaceae</taxon>
        <taxon>Phytophthora</taxon>
    </lineage>
</organism>
<dbReference type="SUPFAM" id="SSF69000">
    <property type="entry name" value="FAD-dependent thiol oxidase"/>
    <property type="match status" value="1"/>
</dbReference>
<dbReference type="EMBL" id="NBNE01004046">
    <property type="protein sequence ID" value="OWZ06251.1"/>
    <property type="molecule type" value="Genomic_DNA"/>
</dbReference>
<evidence type="ECO:0000256" key="3">
    <source>
        <dbReference type="ARBA" id="ARBA00022827"/>
    </source>
</evidence>
<dbReference type="Pfam" id="PF04777">
    <property type="entry name" value="Evr1_Alr"/>
    <property type="match status" value="1"/>
</dbReference>
<evidence type="ECO:0000313" key="8">
    <source>
        <dbReference type="EMBL" id="OWZ06251.1"/>
    </source>
</evidence>
<evidence type="ECO:0000313" key="9">
    <source>
        <dbReference type="Proteomes" id="UP000198211"/>
    </source>
</evidence>
<keyword evidence="5" id="KW-1015">Disulfide bond</keyword>